<reference evidence="1 2" key="1">
    <citation type="submission" date="2018-07" db="EMBL/GenBank/DDBJ databases">
        <title>Dyella monticola sp. nov. and Dyella psychrodurans sp. nov. isolated from monsoon evergreen broad-leaved forest soil of Dinghu Mountain, China.</title>
        <authorList>
            <person name="Gao Z."/>
            <person name="Qiu L."/>
        </authorList>
    </citation>
    <scope>NUCLEOTIDE SEQUENCE [LARGE SCALE GENOMIC DNA]</scope>
    <source>
        <strain evidence="1 2">4MSK11</strain>
    </source>
</reference>
<gene>
    <name evidence="1" type="ORF">DWU99_01170</name>
</gene>
<evidence type="ECO:0000313" key="1">
    <source>
        <dbReference type="EMBL" id="RDS85918.1"/>
    </source>
</evidence>
<dbReference type="Proteomes" id="UP000255334">
    <property type="component" value="Unassembled WGS sequence"/>
</dbReference>
<accession>A0A370XBY3</accession>
<name>A0A370XBY3_9GAMM</name>
<proteinExistence type="predicted"/>
<dbReference type="EMBL" id="QRBF01000001">
    <property type="protein sequence ID" value="RDS85918.1"/>
    <property type="molecule type" value="Genomic_DNA"/>
</dbReference>
<keyword evidence="2" id="KW-1185">Reference proteome</keyword>
<comment type="caution">
    <text evidence="1">The sequence shown here is derived from an EMBL/GenBank/DDBJ whole genome shotgun (WGS) entry which is preliminary data.</text>
</comment>
<sequence length="89" mass="10314">MSASRNPYGYIVYDTEENDIVASDRRRDVADKIAEALTEWSREERFQVLPAERRLVEAFGDWCWTTEERLVGGVPMEVALVDEDEEDSE</sequence>
<dbReference type="RefSeq" id="WP_115476169.1">
    <property type="nucleotide sequence ID" value="NZ_QRBF01000001.1"/>
</dbReference>
<organism evidence="1 2">
    <name type="scientific">Dyella psychrodurans</name>
    <dbReference type="NCBI Taxonomy" id="1927960"/>
    <lineage>
        <taxon>Bacteria</taxon>
        <taxon>Pseudomonadati</taxon>
        <taxon>Pseudomonadota</taxon>
        <taxon>Gammaproteobacteria</taxon>
        <taxon>Lysobacterales</taxon>
        <taxon>Rhodanobacteraceae</taxon>
        <taxon>Dyella</taxon>
    </lineage>
</organism>
<dbReference type="AlphaFoldDB" id="A0A370XBY3"/>
<evidence type="ECO:0000313" key="2">
    <source>
        <dbReference type="Proteomes" id="UP000255334"/>
    </source>
</evidence>
<protein>
    <submittedName>
        <fullName evidence="1">Uncharacterized protein</fullName>
    </submittedName>
</protein>